<evidence type="ECO:0000256" key="2">
    <source>
        <dbReference type="ARBA" id="ARBA00002988"/>
    </source>
</evidence>
<keyword evidence="7 16" id="KW-0808">Transferase</keyword>
<dbReference type="EC" id="2.7.9.2" evidence="5"/>
<dbReference type="GO" id="GO:0005524">
    <property type="term" value="F:ATP binding"/>
    <property type="evidence" value="ECO:0007669"/>
    <property type="project" value="UniProtKB-KW"/>
</dbReference>
<dbReference type="GO" id="GO:0046872">
    <property type="term" value="F:metal ion binding"/>
    <property type="evidence" value="ECO:0007669"/>
    <property type="project" value="UniProtKB-KW"/>
</dbReference>
<evidence type="ECO:0000256" key="5">
    <source>
        <dbReference type="ARBA" id="ARBA00011996"/>
    </source>
</evidence>
<evidence type="ECO:0000256" key="3">
    <source>
        <dbReference type="ARBA" id="ARBA00004742"/>
    </source>
</evidence>
<comment type="pathway">
    <text evidence="3">Carbohydrate biosynthesis; gluconeogenesis.</text>
</comment>
<reference evidence="16" key="1">
    <citation type="journal article" date="2022" name="Int. J. Syst. Evol. Microbiol.">
        <title>Pseudomonas aegrilactucae sp. nov. and Pseudomonas morbosilactucae sp. nov., pathogens causing bacterial rot of lettuce in Japan.</title>
        <authorList>
            <person name="Sawada H."/>
            <person name="Fujikawa T."/>
            <person name="Satou M."/>
        </authorList>
    </citation>
    <scope>NUCLEOTIDE SEQUENCE</scope>
    <source>
        <strain evidence="16">0166_1</strain>
    </source>
</reference>
<proteinExistence type="inferred from homology"/>
<dbReference type="AlphaFoldDB" id="A0A9E6XTV7"/>
<evidence type="ECO:0000256" key="9">
    <source>
        <dbReference type="ARBA" id="ARBA00022741"/>
    </source>
</evidence>
<dbReference type="Proteomes" id="UP001162834">
    <property type="component" value="Chromosome"/>
</dbReference>
<dbReference type="PANTHER" id="PTHR43030:SF1">
    <property type="entry name" value="PHOSPHOENOLPYRUVATE SYNTHASE"/>
    <property type="match status" value="1"/>
</dbReference>
<evidence type="ECO:0000256" key="6">
    <source>
        <dbReference type="ARBA" id="ARBA00021623"/>
    </source>
</evidence>
<protein>
    <recommendedName>
        <fullName evidence="6">Phosphoenolpyruvate synthase</fullName>
        <ecNumber evidence="5">2.7.9.2</ecNumber>
    </recommendedName>
    <alternativeName>
        <fullName evidence="13">Pyruvate, water dikinase</fullName>
    </alternativeName>
</protein>
<name>A0A9E6XTV7_9ACTN</name>
<evidence type="ECO:0000259" key="15">
    <source>
        <dbReference type="Pfam" id="PF01326"/>
    </source>
</evidence>
<evidence type="ECO:0000256" key="11">
    <source>
        <dbReference type="ARBA" id="ARBA00022840"/>
    </source>
</evidence>
<organism evidence="16 17">
    <name type="scientific">Capillimicrobium parvum</name>
    <dbReference type="NCBI Taxonomy" id="2884022"/>
    <lineage>
        <taxon>Bacteria</taxon>
        <taxon>Bacillati</taxon>
        <taxon>Actinomycetota</taxon>
        <taxon>Thermoleophilia</taxon>
        <taxon>Solirubrobacterales</taxon>
        <taxon>Capillimicrobiaceae</taxon>
        <taxon>Capillimicrobium</taxon>
    </lineage>
</organism>
<evidence type="ECO:0000256" key="8">
    <source>
        <dbReference type="ARBA" id="ARBA00022723"/>
    </source>
</evidence>
<dbReference type="GO" id="GO:0008986">
    <property type="term" value="F:pyruvate, water dikinase activity"/>
    <property type="evidence" value="ECO:0007669"/>
    <property type="project" value="UniProtKB-EC"/>
</dbReference>
<accession>A0A9E6XTV7</accession>
<keyword evidence="8" id="KW-0479">Metal-binding</keyword>
<evidence type="ECO:0000313" key="16">
    <source>
        <dbReference type="EMBL" id="UGS34397.1"/>
    </source>
</evidence>
<evidence type="ECO:0000256" key="12">
    <source>
        <dbReference type="ARBA" id="ARBA00022842"/>
    </source>
</evidence>
<keyword evidence="17" id="KW-1185">Reference proteome</keyword>
<gene>
    <name evidence="16" type="primary">pigC</name>
    <name evidence="16" type="ORF">DSM104329_00775</name>
</gene>
<comment type="function">
    <text evidence="2">Catalyzes the phosphorylation of pyruvate to phosphoenolpyruvate.</text>
</comment>
<keyword evidence="11" id="KW-0067">ATP-binding</keyword>
<dbReference type="EMBL" id="CP087164">
    <property type="protein sequence ID" value="UGS34397.1"/>
    <property type="molecule type" value="Genomic_DNA"/>
</dbReference>
<sequence length="358" mass="38079">MTGVEQVYALPFDAPLARERVHSGGKGAALADMIAAGLRVPPGFAVTVRACREALAAPQLGEAIAAAAGDAGDEAAAVAAADHVRALILDHEVPDRIRDAIVEAYRDLGAALGTENPAVAVRSSAVAEDGDAASFAGEYESYLWIRGEEEVVAAVRRCWASLFNRRAIVYVSEHGMDAAAAEMAVVVQLMVDARVAGVMFTVNPLSGDPSRISIEANWGLGLSVVGGEVTPDRYLVDRVNMTVCDRRIADKTEQYVAAARAGDDGNVELVAVPDEQRKAACLDDDEVLEIARLGVELHTHHGGAQDVEWALDARLPFPENVLLVQRRPVTVHGRRPSVAIAGQGVTDWIVANLTKDRR</sequence>
<dbReference type="GO" id="GO:0016874">
    <property type="term" value="F:ligase activity"/>
    <property type="evidence" value="ECO:0007669"/>
    <property type="project" value="UniProtKB-KW"/>
</dbReference>
<evidence type="ECO:0000313" key="17">
    <source>
        <dbReference type="Proteomes" id="UP001162834"/>
    </source>
</evidence>
<comment type="similarity">
    <text evidence="4">Belongs to the PEP-utilizing enzyme family.</text>
</comment>
<comment type="cofactor">
    <cofactor evidence="1">
        <name>Mg(2+)</name>
        <dbReference type="ChEBI" id="CHEBI:18420"/>
    </cofactor>
</comment>
<keyword evidence="12" id="KW-0460">Magnesium</keyword>
<dbReference type="Gene3D" id="3.30.470.20">
    <property type="entry name" value="ATP-grasp fold, B domain"/>
    <property type="match status" value="1"/>
</dbReference>
<dbReference type="InterPro" id="IPR002192">
    <property type="entry name" value="PPDK_AMP/ATP-bd"/>
</dbReference>
<keyword evidence="16" id="KW-0436">Ligase</keyword>
<dbReference type="InterPro" id="IPR006319">
    <property type="entry name" value="PEP_synth"/>
</dbReference>
<keyword evidence="9" id="KW-0547">Nucleotide-binding</keyword>
<evidence type="ECO:0000256" key="13">
    <source>
        <dbReference type="ARBA" id="ARBA00033470"/>
    </source>
</evidence>
<dbReference type="Pfam" id="PF01326">
    <property type="entry name" value="PPDK_N"/>
    <property type="match status" value="1"/>
</dbReference>
<evidence type="ECO:0000256" key="1">
    <source>
        <dbReference type="ARBA" id="ARBA00001946"/>
    </source>
</evidence>
<dbReference type="SUPFAM" id="SSF56059">
    <property type="entry name" value="Glutathione synthetase ATP-binding domain-like"/>
    <property type="match status" value="1"/>
</dbReference>
<keyword evidence="10" id="KW-0418">Kinase</keyword>
<evidence type="ECO:0000256" key="14">
    <source>
        <dbReference type="ARBA" id="ARBA00047700"/>
    </source>
</evidence>
<dbReference type="KEGG" id="sbae:DSM104329_00775"/>
<evidence type="ECO:0000256" key="4">
    <source>
        <dbReference type="ARBA" id="ARBA00007837"/>
    </source>
</evidence>
<feature type="domain" description="Pyruvate phosphate dikinase AMP/ATP-binding" evidence="15">
    <location>
        <begin position="24"/>
        <end position="338"/>
    </location>
</feature>
<evidence type="ECO:0000256" key="10">
    <source>
        <dbReference type="ARBA" id="ARBA00022777"/>
    </source>
</evidence>
<evidence type="ECO:0000256" key="7">
    <source>
        <dbReference type="ARBA" id="ARBA00022679"/>
    </source>
</evidence>
<comment type="catalytic activity">
    <reaction evidence="14">
        <text>pyruvate + ATP + H2O = phosphoenolpyruvate + AMP + phosphate + 2 H(+)</text>
        <dbReference type="Rhea" id="RHEA:11364"/>
        <dbReference type="ChEBI" id="CHEBI:15361"/>
        <dbReference type="ChEBI" id="CHEBI:15377"/>
        <dbReference type="ChEBI" id="CHEBI:15378"/>
        <dbReference type="ChEBI" id="CHEBI:30616"/>
        <dbReference type="ChEBI" id="CHEBI:43474"/>
        <dbReference type="ChEBI" id="CHEBI:58702"/>
        <dbReference type="ChEBI" id="CHEBI:456215"/>
        <dbReference type="EC" id="2.7.9.2"/>
    </reaction>
</comment>
<dbReference type="PANTHER" id="PTHR43030">
    <property type="entry name" value="PHOSPHOENOLPYRUVATE SYNTHASE"/>
    <property type="match status" value="1"/>
</dbReference>
<dbReference type="InterPro" id="IPR013815">
    <property type="entry name" value="ATP_grasp_subdomain_1"/>
</dbReference>
<dbReference type="Gene3D" id="3.30.1490.20">
    <property type="entry name" value="ATP-grasp fold, A domain"/>
    <property type="match status" value="1"/>
</dbReference>
<dbReference type="RefSeq" id="WP_259316180.1">
    <property type="nucleotide sequence ID" value="NZ_CP087164.1"/>
</dbReference>